<evidence type="ECO:0000256" key="6">
    <source>
        <dbReference type="ARBA" id="ARBA00022777"/>
    </source>
</evidence>
<evidence type="ECO:0000256" key="2">
    <source>
        <dbReference type="ARBA" id="ARBA00012052"/>
    </source>
</evidence>
<dbReference type="InterPro" id="IPR013750">
    <property type="entry name" value="GHMP_kinase_C_dom"/>
</dbReference>
<dbReference type="Gene3D" id="3.30.230.10">
    <property type="match status" value="1"/>
</dbReference>
<dbReference type="InterPro" id="IPR020568">
    <property type="entry name" value="Ribosomal_Su5_D2-typ_SF"/>
</dbReference>
<dbReference type="GO" id="GO:0050515">
    <property type="term" value="F:4-(cytidine 5'-diphospho)-2-C-methyl-D-erythritol kinase activity"/>
    <property type="evidence" value="ECO:0007669"/>
    <property type="project" value="UniProtKB-UniRule"/>
</dbReference>
<dbReference type="SUPFAM" id="SSF55060">
    <property type="entry name" value="GHMP Kinase, C-terminal domain"/>
    <property type="match status" value="1"/>
</dbReference>
<comment type="pathway">
    <text evidence="9">Isoprenoid biosynthesis; isopentenyl diphosphate biosynthesis via DXP pathway; isopentenyl diphosphate from 1-deoxy-D-xylulose 5-phosphate: step 3/6.</text>
</comment>
<comment type="caution">
    <text evidence="12">The sequence shown here is derived from an EMBL/GenBank/DDBJ whole genome shotgun (WGS) entry which is preliminary data.</text>
</comment>
<dbReference type="Proteomes" id="UP000886893">
    <property type="component" value="Unassembled WGS sequence"/>
</dbReference>
<keyword evidence="5 9" id="KW-0547">Nucleotide-binding</keyword>
<dbReference type="InterPro" id="IPR014721">
    <property type="entry name" value="Ribsml_uS5_D2-typ_fold_subgr"/>
</dbReference>
<dbReference type="InterPro" id="IPR036554">
    <property type="entry name" value="GHMP_kinase_C_sf"/>
</dbReference>
<gene>
    <name evidence="9 12" type="primary">ispE</name>
    <name evidence="12" type="ORF">IAD04_01400</name>
</gene>
<keyword evidence="9" id="KW-0414">Isoprene biosynthesis</keyword>
<feature type="binding site" evidence="9">
    <location>
        <begin position="92"/>
        <end position="102"/>
    </location>
    <ligand>
        <name>ATP</name>
        <dbReference type="ChEBI" id="CHEBI:30616"/>
    </ligand>
</feature>
<organism evidence="12 13">
    <name type="scientific">Candidatus Caccosoma faecigallinarum</name>
    <dbReference type="NCBI Taxonomy" id="2840720"/>
    <lineage>
        <taxon>Bacteria</taxon>
        <taxon>Bacillati</taxon>
        <taxon>Bacillota</taxon>
        <taxon>Bacillota incertae sedis</taxon>
        <taxon>Candidatus Caccosoma</taxon>
    </lineage>
</organism>
<feature type="active site" evidence="9">
    <location>
        <position position="8"/>
    </location>
</feature>
<dbReference type="EC" id="2.7.1.148" evidence="2 9"/>
<dbReference type="AlphaFoldDB" id="A0A9D1KB47"/>
<dbReference type="Gene3D" id="3.30.70.890">
    <property type="entry name" value="GHMP kinase, C-terminal domain"/>
    <property type="match status" value="1"/>
</dbReference>
<evidence type="ECO:0000313" key="12">
    <source>
        <dbReference type="EMBL" id="HIT17021.1"/>
    </source>
</evidence>
<comment type="function">
    <text evidence="9">Catalyzes the phosphorylation of the position 2 hydroxy group of 4-diphosphocytidyl-2C-methyl-D-erythritol.</text>
</comment>
<dbReference type="EMBL" id="DVKI01000042">
    <property type="protein sequence ID" value="HIT17021.1"/>
    <property type="molecule type" value="Genomic_DNA"/>
</dbReference>
<evidence type="ECO:0000256" key="8">
    <source>
        <dbReference type="ARBA" id="ARBA00032554"/>
    </source>
</evidence>
<dbReference type="PIRSF" id="PIRSF010376">
    <property type="entry name" value="IspE"/>
    <property type="match status" value="1"/>
</dbReference>
<evidence type="ECO:0000313" key="13">
    <source>
        <dbReference type="Proteomes" id="UP000886893"/>
    </source>
</evidence>
<dbReference type="Pfam" id="PF08544">
    <property type="entry name" value="GHMP_kinases_C"/>
    <property type="match status" value="1"/>
</dbReference>
<feature type="domain" description="GHMP kinase C-terminal" evidence="11">
    <location>
        <begin position="198"/>
        <end position="265"/>
    </location>
</feature>
<comment type="catalytic activity">
    <reaction evidence="9">
        <text>4-CDP-2-C-methyl-D-erythritol + ATP = 4-CDP-2-C-methyl-D-erythritol 2-phosphate + ADP + H(+)</text>
        <dbReference type="Rhea" id="RHEA:18437"/>
        <dbReference type="ChEBI" id="CHEBI:15378"/>
        <dbReference type="ChEBI" id="CHEBI:30616"/>
        <dbReference type="ChEBI" id="CHEBI:57823"/>
        <dbReference type="ChEBI" id="CHEBI:57919"/>
        <dbReference type="ChEBI" id="CHEBI:456216"/>
        <dbReference type="EC" id="2.7.1.148"/>
    </reaction>
</comment>
<evidence type="ECO:0000256" key="1">
    <source>
        <dbReference type="ARBA" id="ARBA00009684"/>
    </source>
</evidence>
<protein>
    <recommendedName>
        <fullName evidence="3 9">4-diphosphocytidyl-2-C-methyl-D-erythritol kinase</fullName>
        <shortName evidence="9">CMK</shortName>
        <ecNumber evidence="2 9">2.7.1.148</ecNumber>
    </recommendedName>
    <alternativeName>
        <fullName evidence="8 9">4-(cytidine-5'-diphospho)-2-C-methyl-D-erythritol kinase</fullName>
    </alternativeName>
</protein>
<dbReference type="InterPro" id="IPR004424">
    <property type="entry name" value="IspE"/>
</dbReference>
<dbReference type="PANTHER" id="PTHR43527:SF2">
    <property type="entry name" value="4-DIPHOSPHOCYTIDYL-2-C-METHYL-D-ERYTHRITOL KINASE, CHLOROPLASTIC"/>
    <property type="match status" value="1"/>
</dbReference>
<dbReference type="SUPFAM" id="SSF54211">
    <property type="entry name" value="Ribosomal protein S5 domain 2-like"/>
    <property type="match status" value="1"/>
</dbReference>
<dbReference type="GO" id="GO:0016114">
    <property type="term" value="P:terpenoid biosynthetic process"/>
    <property type="evidence" value="ECO:0007669"/>
    <property type="project" value="UniProtKB-UniRule"/>
</dbReference>
<dbReference type="NCBIfam" id="TIGR00154">
    <property type="entry name" value="ispE"/>
    <property type="match status" value="1"/>
</dbReference>
<dbReference type="Pfam" id="PF00288">
    <property type="entry name" value="GHMP_kinases_N"/>
    <property type="match status" value="1"/>
</dbReference>
<keyword evidence="4 9" id="KW-0808">Transferase</keyword>
<keyword evidence="6 9" id="KW-0418">Kinase</keyword>
<proteinExistence type="inferred from homology"/>
<keyword evidence="7 9" id="KW-0067">ATP-binding</keyword>
<evidence type="ECO:0000256" key="5">
    <source>
        <dbReference type="ARBA" id="ARBA00022741"/>
    </source>
</evidence>
<evidence type="ECO:0000256" key="3">
    <source>
        <dbReference type="ARBA" id="ARBA00017473"/>
    </source>
</evidence>
<dbReference type="GO" id="GO:0005524">
    <property type="term" value="F:ATP binding"/>
    <property type="evidence" value="ECO:0007669"/>
    <property type="project" value="UniProtKB-UniRule"/>
</dbReference>
<dbReference type="HAMAP" id="MF_00061">
    <property type="entry name" value="IspE"/>
    <property type="match status" value="1"/>
</dbReference>
<feature type="domain" description="GHMP kinase N-terminal" evidence="10">
    <location>
        <begin position="64"/>
        <end position="130"/>
    </location>
</feature>
<evidence type="ECO:0000256" key="9">
    <source>
        <dbReference type="HAMAP-Rule" id="MF_00061"/>
    </source>
</evidence>
<evidence type="ECO:0000259" key="10">
    <source>
        <dbReference type="Pfam" id="PF00288"/>
    </source>
</evidence>
<name>A0A9D1KB47_9FIRM</name>
<evidence type="ECO:0000259" key="11">
    <source>
        <dbReference type="Pfam" id="PF08544"/>
    </source>
</evidence>
<comment type="similarity">
    <text evidence="1 9">Belongs to the GHMP kinase family. IspE subfamily.</text>
</comment>
<evidence type="ECO:0000256" key="4">
    <source>
        <dbReference type="ARBA" id="ARBA00022679"/>
    </source>
</evidence>
<feature type="active site" evidence="9">
    <location>
        <position position="134"/>
    </location>
</feature>
<dbReference type="GO" id="GO:0019288">
    <property type="term" value="P:isopentenyl diphosphate biosynthetic process, methylerythritol 4-phosphate pathway"/>
    <property type="evidence" value="ECO:0007669"/>
    <property type="project" value="UniProtKB-UniRule"/>
</dbReference>
<sequence length="282" mass="31762">MKEKSYAKINVALNVVKALSNGYHELDMINVSIRLHDTIKVKFNKTGEIKLSSNDHHLPVDDTNTVVKIIQKVKQQFKLDFGCDVYIQKRIPQQSGLGGGSGNAAAILKLLNKKFKLKMTPVQMINFVKPISSDAPYQLINYPSRVKKMGEDVKPFECKLKGKLFVIKPKSGNSTQKVFENLKDETMDHPNINKVERAMKDGNSELLSKHVTNSLLKSACELNKDIEPIIEKLKNLGFEVVSMSGSGSTCFAYSKNKKVYKAAKNYFVKDNYDVCKSYSFIK</sequence>
<reference evidence="12" key="1">
    <citation type="submission" date="2020-10" db="EMBL/GenBank/DDBJ databases">
        <authorList>
            <person name="Gilroy R."/>
        </authorList>
    </citation>
    <scope>NUCLEOTIDE SEQUENCE</scope>
    <source>
        <strain evidence="12">14508</strain>
    </source>
</reference>
<reference evidence="12" key="2">
    <citation type="journal article" date="2021" name="PeerJ">
        <title>Extensive microbial diversity within the chicken gut microbiome revealed by metagenomics and culture.</title>
        <authorList>
            <person name="Gilroy R."/>
            <person name="Ravi A."/>
            <person name="Getino M."/>
            <person name="Pursley I."/>
            <person name="Horton D.L."/>
            <person name="Alikhan N.F."/>
            <person name="Baker D."/>
            <person name="Gharbi K."/>
            <person name="Hall N."/>
            <person name="Watson M."/>
            <person name="Adriaenssens E.M."/>
            <person name="Foster-Nyarko E."/>
            <person name="Jarju S."/>
            <person name="Secka A."/>
            <person name="Antonio M."/>
            <person name="Oren A."/>
            <person name="Chaudhuri R.R."/>
            <person name="La Ragione R."/>
            <person name="Hildebrand F."/>
            <person name="Pallen M.J."/>
        </authorList>
    </citation>
    <scope>NUCLEOTIDE SEQUENCE</scope>
    <source>
        <strain evidence="12">14508</strain>
    </source>
</reference>
<evidence type="ECO:0000256" key="7">
    <source>
        <dbReference type="ARBA" id="ARBA00022840"/>
    </source>
</evidence>
<dbReference type="InterPro" id="IPR006204">
    <property type="entry name" value="GHMP_kinase_N_dom"/>
</dbReference>
<dbReference type="PANTHER" id="PTHR43527">
    <property type="entry name" value="4-DIPHOSPHOCYTIDYL-2-C-METHYL-D-ERYTHRITOL KINASE, CHLOROPLASTIC"/>
    <property type="match status" value="1"/>
</dbReference>
<accession>A0A9D1KB47</accession>